<evidence type="ECO:0000313" key="3">
    <source>
        <dbReference type="Proteomes" id="UP000824223"/>
    </source>
</evidence>
<keyword evidence="1" id="KW-0812">Transmembrane</keyword>
<feature type="transmembrane region" description="Helical" evidence="1">
    <location>
        <begin position="118"/>
        <end position="138"/>
    </location>
</feature>
<feature type="transmembrane region" description="Helical" evidence="1">
    <location>
        <begin position="20"/>
        <end position="41"/>
    </location>
</feature>
<dbReference type="AlphaFoldDB" id="A0A9D2KJK0"/>
<dbReference type="EMBL" id="DXAK01000031">
    <property type="protein sequence ID" value="HJA06721.1"/>
    <property type="molecule type" value="Genomic_DNA"/>
</dbReference>
<comment type="caution">
    <text evidence="2">The sequence shown here is derived from an EMBL/GenBank/DDBJ whole genome shotgun (WGS) entry which is preliminary data.</text>
</comment>
<reference evidence="2" key="2">
    <citation type="submission" date="2021-04" db="EMBL/GenBank/DDBJ databases">
        <authorList>
            <person name="Gilroy R."/>
        </authorList>
    </citation>
    <scope>NUCLEOTIDE SEQUENCE</scope>
    <source>
        <strain evidence="2">ChiSjej2B20-11307</strain>
    </source>
</reference>
<accession>A0A9D2KJK0</accession>
<sequence>MKGLLIKDIRLLMNQGKMLFLMLIAVSLMLSVMGVASPLFVVSYITIIFSFFTSSTISYDEYDNCYLFLMALPVTRKSYVNEKYLFGLLTTIIAWLVGVVVGAILLLAGKEHANSLDWIGQCVMCMLVAWLFLSVMIPLRLKFEAEKAKYINMILLVVCVLIVFVGSQMSPYLPGHIVAFFASFGKGGILLLSVVITVAAMIVSYAFSCHIMKRKQF</sequence>
<proteinExistence type="predicted"/>
<organism evidence="2 3">
    <name type="scientific">Candidatus Mediterraneibacter pullicola</name>
    <dbReference type="NCBI Taxonomy" id="2838682"/>
    <lineage>
        <taxon>Bacteria</taxon>
        <taxon>Bacillati</taxon>
        <taxon>Bacillota</taxon>
        <taxon>Clostridia</taxon>
        <taxon>Lachnospirales</taxon>
        <taxon>Lachnospiraceae</taxon>
        <taxon>Mediterraneibacter</taxon>
    </lineage>
</organism>
<name>A0A9D2KJK0_9FIRM</name>
<gene>
    <name evidence="2" type="ORF">H9798_06185</name>
</gene>
<dbReference type="InterPro" id="IPR025699">
    <property type="entry name" value="ABC2_memb-like"/>
</dbReference>
<feature type="transmembrane region" description="Helical" evidence="1">
    <location>
        <begin position="189"/>
        <end position="207"/>
    </location>
</feature>
<keyword evidence="1" id="KW-1133">Transmembrane helix</keyword>
<reference evidence="2" key="1">
    <citation type="journal article" date="2021" name="PeerJ">
        <title>Extensive microbial diversity within the chicken gut microbiome revealed by metagenomics and culture.</title>
        <authorList>
            <person name="Gilroy R."/>
            <person name="Ravi A."/>
            <person name="Getino M."/>
            <person name="Pursley I."/>
            <person name="Horton D.L."/>
            <person name="Alikhan N.F."/>
            <person name="Baker D."/>
            <person name="Gharbi K."/>
            <person name="Hall N."/>
            <person name="Watson M."/>
            <person name="Adriaenssens E.M."/>
            <person name="Foster-Nyarko E."/>
            <person name="Jarju S."/>
            <person name="Secka A."/>
            <person name="Antonio M."/>
            <person name="Oren A."/>
            <person name="Chaudhuri R.R."/>
            <person name="La Ragione R."/>
            <person name="Hildebrand F."/>
            <person name="Pallen M.J."/>
        </authorList>
    </citation>
    <scope>NUCLEOTIDE SEQUENCE</scope>
    <source>
        <strain evidence="2">ChiSjej2B20-11307</strain>
    </source>
</reference>
<evidence type="ECO:0000313" key="2">
    <source>
        <dbReference type="EMBL" id="HJA06721.1"/>
    </source>
</evidence>
<dbReference type="Proteomes" id="UP000824223">
    <property type="component" value="Unassembled WGS sequence"/>
</dbReference>
<feature type="transmembrane region" description="Helical" evidence="1">
    <location>
        <begin position="84"/>
        <end position="106"/>
    </location>
</feature>
<keyword evidence="1" id="KW-0472">Membrane</keyword>
<evidence type="ECO:0000256" key="1">
    <source>
        <dbReference type="SAM" id="Phobius"/>
    </source>
</evidence>
<feature type="transmembrane region" description="Helical" evidence="1">
    <location>
        <begin position="150"/>
        <end position="169"/>
    </location>
</feature>
<dbReference type="Pfam" id="PF13346">
    <property type="entry name" value="ABC2_membrane_5"/>
    <property type="match status" value="1"/>
</dbReference>
<protein>
    <submittedName>
        <fullName evidence="2">ABC-2 transporter permease</fullName>
    </submittedName>
</protein>